<comment type="caution">
    <text evidence="2">The sequence shown here is derived from an EMBL/GenBank/DDBJ whole genome shotgun (WGS) entry which is preliminary data.</text>
</comment>
<reference evidence="2 3" key="1">
    <citation type="submission" date="2020-08" db="EMBL/GenBank/DDBJ databases">
        <authorList>
            <person name="Koutsovoulos G."/>
            <person name="Danchin GJ E."/>
        </authorList>
    </citation>
    <scope>NUCLEOTIDE SEQUENCE [LARGE SCALE GENOMIC DNA]</scope>
</reference>
<dbReference type="Proteomes" id="UP000580250">
    <property type="component" value="Unassembled WGS sequence"/>
</dbReference>
<evidence type="ECO:0000313" key="2">
    <source>
        <dbReference type="EMBL" id="CAD2193518.1"/>
    </source>
</evidence>
<feature type="chain" id="PRO_5028317773" evidence="1">
    <location>
        <begin position="23"/>
        <end position="85"/>
    </location>
</feature>
<dbReference type="AlphaFoldDB" id="A0A6V7X2J5"/>
<sequence length="85" mass="9449">MNKNLLIFCLLLILFMILKVNSSPNNNFKKICGCVLKTKVHNKSLDKGSKGSSSKTLLDGCNSDCSNQKSDEVFLKKTLTKLLKI</sequence>
<protein>
    <submittedName>
        <fullName evidence="2">Uncharacterized protein</fullName>
    </submittedName>
</protein>
<feature type="signal peptide" evidence="1">
    <location>
        <begin position="1"/>
        <end position="22"/>
    </location>
</feature>
<name>A0A6V7X2J5_MELEN</name>
<gene>
    <name evidence="2" type="ORF">MENT_LOCUS46476</name>
</gene>
<evidence type="ECO:0000313" key="3">
    <source>
        <dbReference type="Proteomes" id="UP000580250"/>
    </source>
</evidence>
<dbReference type="EMBL" id="CAJEWN010001036">
    <property type="protein sequence ID" value="CAD2193518.1"/>
    <property type="molecule type" value="Genomic_DNA"/>
</dbReference>
<accession>A0A6V7X2J5</accession>
<keyword evidence="1" id="KW-0732">Signal</keyword>
<proteinExistence type="predicted"/>
<evidence type="ECO:0000256" key="1">
    <source>
        <dbReference type="SAM" id="SignalP"/>
    </source>
</evidence>
<organism evidence="2 3">
    <name type="scientific">Meloidogyne enterolobii</name>
    <name type="common">Root-knot nematode worm</name>
    <name type="synonym">Meloidogyne mayaguensis</name>
    <dbReference type="NCBI Taxonomy" id="390850"/>
    <lineage>
        <taxon>Eukaryota</taxon>
        <taxon>Metazoa</taxon>
        <taxon>Ecdysozoa</taxon>
        <taxon>Nematoda</taxon>
        <taxon>Chromadorea</taxon>
        <taxon>Rhabditida</taxon>
        <taxon>Tylenchina</taxon>
        <taxon>Tylenchomorpha</taxon>
        <taxon>Tylenchoidea</taxon>
        <taxon>Meloidogynidae</taxon>
        <taxon>Meloidogyninae</taxon>
        <taxon>Meloidogyne</taxon>
    </lineage>
</organism>